<dbReference type="PROSITE" id="PS00059">
    <property type="entry name" value="ADH_ZINC"/>
    <property type="match status" value="1"/>
</dbReference>
<dbReference type="PROSITE" id="PS51257">
    <property type="entry name" value="PROKAR_LIPOPROTEIN"/>
    <property type="match status" value="1"/>
</dbReference>
<dbReference type="InterPro" id="IPR013149">
    <property type="entry name" value="ADH-like_C"/>
</dbReference>
<evidence type="ECO:0000256" key="3">
    <source>
        <dbReference type="ARBA" id="ARBA00022723"/>
    </source>
</evidence>
<feature type="compositionally biased region" description="Low complexity" evidence="7">
    <location>
        <begin position="93"/>
        <end position="103"/>
    </location>
</feature>
<dbReference type="GO" id="GO:0008270">
    <property type="term" value="F:zinc ion binding"/>
    <property type="evidence" value="ECO:0007669"/>
    <property type="project" value="InterPro"/>
</dbReference>
<evidence type="ECO:0000313" key="10">
    <source>
        <dbReference type="Proteomes" id="UP000619244"/>
    </source>
</evidence>
<feature type="domain" description="Enoyl reductase (ER)" evidence="8">
    <location>
        <begin position="124"/>
        <end position="476"/>
    </location>
</feature>
<evidence type="ECO:0000313" key="9">
    <source>
        <dbReference type="EMBL" id="GGX66927.1"/>
    </source>
</evidence>
<dbReference type="SMART" id="SM00829">
    <property type="entry name" value="PKS_ER"/>
    <property type="match status" value="1"/>
</dbReference>
<feature type="compositionally biased region" description="Basic residues" evidence="7">
    <location>
        <begin position="73"/>
        <end position="88"/>
    </location>
</feature>
<comment type="similarity">
    <text evidence="2 6">Belongs to the zinc-containing alcohol dehydrogenase family.</text>
</comment>
<name>A0A918NH72_9ACTN</name>
<evidence type="ECO:0000259" key="8">
    <source>
        <dbReference type="SMART" id="SM00829"/>
    </source>
</evidence>
<dbReference type="EMBL" id="BMVU01000006">
    <property type="protein sequence ID" value="GGX66927.1"/>
    <property type="molecule type" value="Genomic_DNA"/>
</dbReference>
<dbReference type="InterPro" id="IPR002328">
    <property type="entry name" value="ADH_Zn_CS"/>
</dbReference>
<evidence type="ECO:0000256" key="4">
    <source>
        <dbReference type="ARBA" id="ARBA00022833"/>
    </source>
</evidence>
<feature type="region of interest" description="Disordered" evidence="7">
    <location>
        <begin position="1"/>
        <end position="114"/>
    </location>
</feature>
<dbReference type="Proteomes" id="UP000619244">
    <property type="component" value="Unassembled WGS sequence"/>
</dbReference>
<dbReference type="FunFam" id="3.40.50.720:FF:000003">
    <property type="entry name" value="S-(hydroxymethyl)glutathione dehydrogenase"/>
    <property type="match status" value="1"/>
</dbReference>
<dbReference type="Gene3D" id="3.40.50.720">
    <property type="entry name" value="NAD(P)-binding Rossmann-like Domain"/>
    <property type="match status" value="1"/>
</dbReference>
<dbReference type="PANTHER" id="PTHR43350">
    <property type="entry name" value="NAD-DEPENDENT ALCOHOL DEHYDROGENASE"/>
    <property type="match status" value="1"/>
</dbReference>
<gene>
    <name evidence="9" type="ORF">GCM10010358_21800</name>
</gene>
<dbReference type="InterPro" id="IPR011032">
    <property type="entry name" value="GroES-like_sf"/>
</dbReference>
<accession>A0A918NH72</accession>
<protein>
    <submittedName>
        <fullName evidence="9">Alcohol dehydrogenase</fullName>
    </submittedName>
</protein>
<keyword evidence="4 6" id="KW-0862">Zinc</keyword>
<dbReference type="InterPro" id="IPR020843">
    <property type="entry name" value="ER"/>
</dbReference>
<dbReference type="Pfam" id="PF08240">
    <property type="entry name" value="ADH_N"/>
    <property type="match status" value="1"/>
</dbReference>
<evidence type="ECO:0000256" key="7">
    <source>
        <dbReference type="SAM" id="MobiDB-lite"/>
    </source>
</evidence>
<evidence type="ECO:0000256" key="2">
    <source>
        <dbReference type="ARBA" id="ARBA00008072"/>
    </source>
</evidence>
<keyword evidence="3 6" id="KW-0479">Metal-binding</keyword>
<proteinExistence type="inferred from homology"/>
<dbReference type="Pfam" id="PF00107">
    <property type="entry name" value="ADH_zinc_N"/>
    <property type="match status" value="1"/>
</dbReference>
<dbReference type="SUPFAM" id="SSF51735">
    <property type="entry name" value="NAD(P)-binding Rossmann-fold domains"/>
    <property type="match status" value="1"/>
</dbReference>
<sequence>MRVAHTGPRTRLILMDAGPRTSPVTSSAASCPPPAPRIMRSPRSPAHSGGTGSPARMPTALDAPAGGRPAAPLHRRGHRTPVRPRPPRPTRPPSHAARSATRPAARRETPMSTTATAAVLPATGQPFALQEVTLDDPRPDEVLVRIVAAGVCGTDMGVQAGHIPFPLPGVLGHEGAGVVEAVGSSVTTAAPGDKVLLTFTSCGTCPNCLAGHPAYCETFLPRNLVGGARPDGSSPVHGADGDLNAHFFAQSSFATYALAEERNVTVVSQDADLAVLAPLGCGVQTGAGAVFNVLRPTPGSSIAVLGAGAVGLSAVMAAALTGARRIIVADLVDSRLELARELGATHVVNSGETDLETALKDLTGGRGVEYAAETTGLARLLEAGIRALAPMGTIGVIGAPAAGTTAAFDVNFLLNGRGIVGITEGDSVPQLFLPALVELVLQGRMPLEKLIRHYPFDAINDATAAARSGEVLKAVLRVG</sequence>
<dbReference type="SUPFAM" id="SSF50129">
    <property type="entry name" value="GroES-like"/>
    <property type="match status" value="1"/>
</dbReference>
<keyword evidence="10" id="KW-1185">Reference proteome</keyword>
<dbReference type="PANTHER" id="PTHR43350:SF2">
    <property type="entry name" value="GROES-LIKE ZINC-BINDING ALCOHOL DEHYDROGENASE FAMILY PROTEIN"/>
    <property type="match status" value="1"/>
</dbReference>
<dbReference type="GO" id="GO:0016491">
    <property type="term" value="F:oxidoreductase activity"/>
    <property type="evidence" value="ECO:0007669"/>
    <property type="project" value="UniProtKB-KW"/>
</dbReference>
<dbReference type="Gene3D" id="3.90.180.10">
    <property type="entry name" value="Medium-chain alcohol dehydrogenases, catalytic domain"/>
    <property type="match status" value="1"/>
</dbReference>
<dbReference type="InterPro" id="IPR036291">
    <property type="entry name" value="NAD(P)-bd_dom_sf"/>
</dbReference>
<comment type="cofactor">
    <cofactor evidence="1 6">
        <name>Zn(2+)</name>
        <dbReference type="ChEBI" id="CHEBI:29105"/>
    </cofactor>
</comment>
<evidence type="ECO:0000256" key="1">
    <source>
        <dbReference type="ARBA" id="ARBA00001947"/>
    </source>
</evidence>
<dbReference type="CDD" id="cd08278">
    <property type="entry name" value="benzyl_alcohol_DH"/>
    <property type="match status" value="1"/>
</dbReference>
<reference evidence="9" key="2">
    <citation type="submission" date="2020-09" db="EMBL/GenBank/DDBJ databases">
        <authorList>
            <person name="Sun Q."/>
            <person name="Ohkuma M."/>
        </authorList>
    </citation>
    <scope>NUCLEOTIDE SEQUENCE</scope>
    <source>
        <strain evidence="9">JCM 4790</strain>
    </source>
</reference>
<evidence type="ECO:0000256" key="6">
    <source>
        <dbReference type="RuleBase" id="RU361277"/>
    </source>
</evidence>
<comment type="caution">
    <text evidence="9">The sequence shown here is derived from an EMBL/GenBank/DDBJ whole genome shotgun (WGS) entry which is preliminary data.</text>
</comment>
<organism evidence="9 10">
    <name type="scientific">Streptomyces minutiscleroticus</name>
    <dbReference type="NCBI Taxonomy" id="68238"/>
    <lineage>
        <taxon>Bacteria</taxon>
        <taxon>Bacillati</taxon>
        <taxon>Actinomycetota</taxon>
        <taxon>Actinomycetes</taxon>
        <taxon>Kitasatosporales</taxon>
        <taxon>Streptomycetaceae</taxon>
        <taxon>Streptomyces</taxon>
    </lineage>
</organism>
<dbReference type="AlphaFoldDB" id="A0A918NH72"/>
<reference evidence="9" key="1">
    <citation type="journal article" date="2014" name="Int. J. Syst. Evol. Microbiol.">
        <title>Complete genome sequence of Corynebacterium casei LMG S-19264T (=DSM 44701T), isolated from a smear-ripened cheese.</title>
        <authorList>
            <consortium name="US DOE Joint Genome Institute (JGI-PGF)"/>
            <person name="Walter F."/>
            <person name="Albersmeier A."/>
            <person name="Kalinowski J."/>
            <person name="Ruckert C."/>
        </authorList>
    </citation>
    <scope>NUCLEOTIDE SEQUENCE</scope>
    <source>
        <strain evidence="9">JCM 4790</strain>
    </source>
</reference>
<keyword evidence="5" id="KW-0560">Oxidoreductase</keyword>
<evidence type="ECO:0000256" key="5">
    <source>
        <dbReference type="ARBA" id="ARBA00023002"/>
    </source>
</evidence>
<dbReference type="InterPro" id="IPR013154">
    <property type="entry name" value="ADH-like_N"/>
</dbReference>